<sequence>MDIFGFSPGDMLSYMLTLFRISIVLFLMPFFGGKSIPKPVKAALVLVLSAALWPQLSFPGEMFPSTGLGILLMVLGEFILGLMLGMLVHFLFSAVQFGGQIIGFQMGFAMVNVVDPITGVSNAITAHFLYMCTMLTFLVLNGHLALLNALGLSFEYIPPGGLLLTPAVSNSVLEFSNLMFVLAIKIAAPIMAALFLVDLSLALISRAAPQMHVLVLGFPIKISVGFFFLAFIFTIMSIYVTDFLREIELLFRTIMKAGSPGDF</sequence>
<dbReference type="EMBL" id="LT907975">
    <property type="protein sequence ID" value="SOB57089.1"/>
    <property type="molecule type" value="Genomic_DNA"/>
</dbReference>
<dbReference type="GO" id="GO:0044780">
    <property type="term" value="P:bacterial-type flagellum assembly"/>
    <property type="evidence" value="ECO:0007669"/>
    <property type="project" value="UniProtKB-UniRule"/>
</dbReference>
<dbReference type="PRINTS" id="PR00953">
    <property type="entry name" value="TYPE3IMRPROT"/>
</dbReference>
<protein>
    <recommendedName>
        <fullName evidence="3 9">Flagellar biosynthetic protein FliR</fullName>
    </recommendedName>
</protein>
<comment type="subcellular location">
    <subcellularLocation>
        <location evidence="10">Cell membrane</location>
        <topology evidence="10">Multi-pass membrane protein</topology>
    </subcellularLocation>
    <subcellularLocation>
        <location evidence="10">Bacterial flagellum basal body</location>
    </subcellularLocation>
</comment>
<feature type="transmembrane region" description="Helical" evidence="10">
    <location>
        <begin position="128"/>
        <end position="157"/>
    </location>
</feature>
<dbReference type="AlphaFoldDB" id="A0A2C8F5K2"/>
<keyword evidence="8 10" id="KW-0975">Bacterial flagellum</keyword>
<evidence type="ECO:0000256" key="1">
    <source>
        <dbReference type="ARBA" id="ARBA00002578"/>
    </source>
</evidence>
<evidence type="ECO:0000256" key="4">
    <source>
        <dbReference type="ARBA" id="ARBA00022475"/>
    </source>
</evidence>
<keyword evidence="11" id="KW-0969">Cilium</keyword>
<evidence type="ECO:0000256" key="3">
    <source>
        <dbReference type="ARBA" id="ARBA00021717"/>
    </source>
</evidence>
<keyword evidence="11" id="KW-0966">Cell projection</keyword>
<proteinExistence type="inferred from homology"/>
<evidence type="ECO:0000256" key="5">
    <source>
        <dbReference type="ARBA" id="ARBA00022692"/>
    </source>
</evidence>
<feature type="transmembrane region" description="Helical" evidence="10">
    <location>
        <begin position="12"/>
        <end position="32"/>
    </location>
</feature>
<keyword evidence="6 10" id="KW-1133">Transmembrane helix</keyword>
<dbReference type="GO" id="GO:0009425">
    <property type="term" value="C:bacterial-type flagellum basal body"/>
    <property type="evidence" value="ECO:0007669"/>
    <property type="project" value="UniProtKB-SubCell"/>
</dbReference>
<evidence type="ECO:0000313" key="12">
    <source>
        <dbReference type="Proteomes" id="UP000219215"/>
    </source>
</evidence>
<dbReference type="GO" id="GO:0006605">
    <property type="term" value="P:protein targeting"/>
    <property type="evidence" value="ECO:0007669"/>
    <property type="project" value="UniProtKB-UniRule"/>
</dbReference>
<comment type="function">
    <text evidence="1 10">Role in flagellar biosynthesis.</text>
</comment>
<dbReference type="PANTHER" id="PTHR30065:SF1">
    <property type="entry name" value="SURFACE PRESENTATION OF ANTIGENS PROTEIN SPAR"/>
    <property type="match status" value="1"/>
</dbReference>
<keyword evidence="7 10" id="KW-0472">Membrane</keyword>
<evidence type="ECO:0000256" key="8">
    <source>
        <dbReference type="ARBA" id="ARBA00023143"/>
    </source>
</evidence>
<feature type="transmembrane region" description="Helical" evidence="10">
    <location>
        <begin position="177"/>
        <end position="201"/>
    </location>
</feature>
<dbReference type="InterPro" id="IPR002010">
    <property type="entry name" value="T3SS_IM_R"/>
</dbReference>
<evidence type="ECO:0000256" key="2">
    <source>
        <dbReference type="ARBA" id="ARBA00009772"/>
    </source>
</evidence>
<evidence type="ECO:0000313" key="11">
    <source>
        <dbReference type="EMBL" id="SOB57089.1"/>
    </source>
</evidence>
<comment type="similarity">
    <text evidence="2 10">Belongs to the FliR/MopE/SpaR family.</text>
</comment>
<dbReference type="InterPro" id="IPR006303">
    <property type="entry name" value="FliR"/>
</dbReference>
<gene>
    <name evidence="11" type="primary">fliR</name>
    <name evidence="11" type="ORF">DPRO_0210</name>
</gene>
<dbReference type="OrthoDB" id="9797790at2"/>
<dbReference type="GO" id="GO:0005886">
    <property type="term" value="C:plasma membrane"/>
    <property type="evidence" value="ECO:0007669"/>
    <property type="project" value="UniProtKB-SubCell"/>
</dbReference>
<reference evidence="12" key="1">
    <citation type="submission" date="2017-09" db="EMBL/GenBank/DDBJ databases">
        <authorList>
            <person name="Regsiter A."/>
            <person name="William W."/>
        </authorList>
    </citation>
    <scope>NUCLEOTIDE SEQUENCE [LARGE SCALE GENOMIC DNA]</scope>
    <source>
        <strain evidence="12">500-1</strain>
    </source>
</reference>
<keyword evidence="11" id="KW-0282">Flagellum</keyword>
<evidence type="ECO:0000256" key="6">
    <source>
        <dbReference type="ARBA" id="ARBA00022989"/>
    </source>
</evidence>
<dbReference type="RefSeq" id="WP_097010401.1">
    <property type="nucleotide sequence ID" value="NZ_LT907975.1"/>
</dbReference>
<keyword evidence="12" id="KW-1185">Reference proteome</keyword>
<evidence type="ECO:0000256" key="9">
    <source>
        <dbReference type="NCBIfam" id="TIGR01400"/>
    </source>
</evidence>
<dbReference type="PANTHER" id="PTHR30065">
    <property type="entry name" value="FLAGELLAR BIOSYNTHETIC PROTEIN FLIR"/>
    <property type="match status" value="1"/>
</dbReference>
<accession>A0A2C8F5K2</accession>
<evidence type="ECO:0000256" key="10">
    <source>
        <dbReference type="RuleBase" id="RU362071"/>
    </source>
</evidence>
<keyword evidence="4 10" id="KW-1003">Cell membrane</keyword>
<name>A0A2C8F5K2_9BACT</name>
<dbReference type="Pfam" id="PF01311">
    <property type="entry name" value="Bac_export_1"/>
    <property type="match status" value="1"/>
</dbReference>
<dbReference type="Proteomes" id="UP000219215">
    <property type="component" value="Chromosome DPRO"/>
</dbReference>
<keyword evidence="5 10" id="KW-0812">Transmembrane</keyword>
<evidence type="ECO:0000256" key="7">
    <source>
        <dbReference type="ARBA" id="ARBA00023136"/>
    </source>
</evidence>
<organism evidence="11 12">
    <name type="scientific">Pseudodesulfovibrio profundus</name>
    <dbReference type="NCBI Taxonomy" id="57320"/>
    <lineage>
        <taxon>Bacteria</taxon>
        <taxon>Pseudomonadati</taxon>
        <taxon>Thermodesulfobacteriota</taxon>
        <taxon>Desulfovibrionia</taxon>
        <taxon>Desulfovibrionales</taxon>
        <taxon>Desulfovibrionaceae</taxon>
    </lineage>
</organism>
<dbReference type="KEGG" id="pprf:DPRO_0210"/>
<feature type="transmembrane region" description="Helical" evidence="10">
    <location>
        <begin position="68"/>
        <end position="92"/>
    </location>
</feature>
<dbReference type="NCBIfam" id="TIGR01400">
    <property type="entry name" value="fliR"/>
    <property type="match status" value="1"/>
</dbReference>
<feature type="transmembrane region" description="Helical" evidence="10">
    <location>
        <begin position="213"/>
        <end position="240"/>
    </location>
</feature>